<name>A0A6J6MGW5_9ZZZZ</name>
<evidence type="ECO:0000313" key="1">
    <source>
        <dbReference type="EMBL" id="CAB4671905.1"/>
    </source>
</evidence>
<reference evidence="1" key="1">
    <citation type="submission" date="2020-05" db="EMBL/GenBank/DDBJ databases">
        <authorList>
            <person name="Chiriac C."/>
            <person name="Salcher M."/>
            <person name="Ghai R."/>
            <person name="Kavagutti S V."/>
        </authorList>
    </citation>
    <scope>NUCLEOTIDE SEQUENCE</scope>
</reference>
<dbReference type="EMBL" id="CAEZWR010000141">
    <property type="protein sequence ID" value="CAB4671905.1"/>
    <property type="molecule type" value="Genomic_DNA"/>
</dbReference>
<gene>
    <name evidence="1" type="ORF">UFOPK2282_01124</name>
</gene>
<organism evidence="1">
    <name type="scientific">freshwater metagenome</name>
    <dbReference type="NCBI Taxonomy" id="449393"/>
    <lineage>
        <taxon>unclassified sequences</taxon>
        <taxon>metagenomes</taxon>
        <taxon>ecological metagenomes</taxon>
    </lineage>
</organism>
<protein>
    <submittedName>
        <fullName evidence="1">Unannotated protein</fullName>
    </submittedName>
</protein>
<sequence length="87" mass="9365">MLRNRDAHVGNEIGKVAHRSSVCTVTVYRKPLSTGQLEAGVLELLEEPEVLELLVDGVELGVLLGAGAGVLDELESEFPEPARESVR</sequence>
<dbReference type="AlphaFoldDB" id="A0A6J6MGW5"/>
<proteinExistence type="predicted"/>
<accession>A0A6J6MGW5</accession>